<comment type="caution">
    <text evidence="1">The sequence shown here is derived from an EMBL/GenBank/DDBJ whole genome shotgun (WGS) entry which is preliminary data.</text>
</comment>
<dbReference type="AlphaFoldDB" id="A0A7X1KN24"/>
<dbReference type="EMBL" id="JACLAW010000016">
    <property type="protein sequence ID" value="MBC2667197.1"/>
    <property type="molecule type" value="Genomic_DNA"/>
</dbReference>
<accession>A0A7X1KN24</accession>
<evidence type="ECO:0000313" key="2">
    <source>
        <dbReference type="Proteomes" id="UP000566813"/>
    </source>
</evidence>
<organism evidence="1 2">
    <name type="scientific">Novosphingobium flavum</name>
    <dbReference type="NCBI Taxonomy" id="1778672"/>
    <lineage>
        <taxon>Bacteria</taxon>
        <taxon>Pseudomonadati</taxon>
        <taxon>Pseudomonadota</taxon>
        <taxon>Alphaproteobacteria</taxon>
        <taxon>Sphingomonadales</taxon>
        <taxon>Sphingomonadaceae</taxon>
        <taxon>Novosphingobium</taxon>
    </lineage>
</organism>
<gene>
    <name evidence="1" type="ORF">H7F51_16880</name>
</gene>
<sequence>MAAAAGLLASGVAAQSKEERIEPSPAQLAKLNALTPEGVAALVTVKGDELEPVTVLTTAEAWKSKGAFTDPVRSDAMLRAFISTRTGEVRWQVYEEVSYNYAYRMFRQAVYATAAGAQSAAVTELAHEVLGCFGGTCSYRDTLGFDLPEAAVREIAAQYHPGGSPLWRFRFKAQSGLDWEDRIAPAEAAGLLLAVEHRTSKRP</sequence>
<dbReference type="RefSeq" id="WP_185665498.1">
    <property type="nucleotide sequence ID" value="NZ_JACLAW010000016.1"/>
</dbReference>
<proteinExistence type="predicted"/>
<protein>
    <submittedName>
        <fullName evidence="1">Uncharacterized protein</fullName>
    </submittedName>
</protein>
<evidence type="ECO:0000313" key="1">
    <source>
        <dbReference type="EMBL" id="MBC2667197.1"/>
    </source>
</evidence>
<keyword evidence="2" id="KW-1185">Reference proteome</keyword>
<dbReference type="Proteomes" id="UP000566813">
    <property type="component" value="Unassembled WGS sequence"/>
</dbReference>
<name>A0A7X1KN24_9SPHN</name>
<reference evidence="1 2" key="1">
    <citation type="submission" date="2020-08" db="EMBL/GenBank/DDBJ databases">
        <title>The genome sequence of type strain Novosphingobium flavum NBRC 111647.</title>
        <authorList>
            <person name="Liu Y."/>
        </authorList>
    </citation>
    <scope>NUCLEOTIDE SEQUENCE [LARGE SCALE GENOMIC DNA]</scope>
    <source>
        <strain evidence="1 2">NBRC 111647</strain>
    </source>
</reference>